<protein>
    <submittedName>
        <fullName evidence="1">Uncharacterized protein</fullName>
    </submittedName>
</protein>
<dbReference type="EMBL" id="AJSR01000739">
    <property type="protein sequence ID" value="EKM32431.1"/>
    <property type="molecule type" value="Genomic_DNA"/>
</dbReference>
<evidence type="ECO:0000313" key="2">
    <source>
        <dbReference type="Proteomes" id="UP000008367"/>
    </source>
</evidence>
<organism evidence="1 2">
    <name type="scientific">Vibrio harveyi</name>
    <name type="common">Beneckea harveyi</name>
    <dbReference type="NCBI Taxonomy" id="669"/>
    <lineage>
        <taxon>Bacteria</taxon>
        <taxon>Pseudomonadati</taxon>
        <taxon>Pseudomonadota</taxon>
        <taxon>Gammaproteobacteria</taxon>
        <taxon>Vibrionales</taxon>
        <taxon>Vibrionaceae</taxon>
        <taxon>Vibrio</taxon>
    </lineage>
</organism>
<evidence type="ECO:0000313" key="1">
    <source>
        <dbReference type="EMBL" id="EKM32431.1"/>
    </source>
</evidence>
<comment type="caution">
    <text evidence="1">The sequence shown here is derived from an EMBL/GenBank/DDBJ whole genome shotgun (WGS) entry which is preliminary data.</text>
</comment>
<reference evidence="1 2" key="1">
    <citation type="submission" date="2012-10" db="EMBL/GenBank/DDBJ databases">
        <title>Genome sequence of Vibrio Cholerae HENC-02.</title>
        <authorList>
            <person name="Eppinger M."/>
            <person name="Hasan N.A."/>
            <person name="Sengamalay N."/>
            <person name="Hine E."/>
            <person name="Su Q."/>
            <person name="Daugherty S.C."/>
            <person name="Young S."/>
            <person name="Sadzewicz L."/>
            <person name="Tallon L."/>
            <person name="Cebula T.A."/>
            <person name="Ravel J."/>
            <person name="Colwell R.R."/>
        </authorList>
    </citation>
    <scope>NUCLEOTIDE SEQUENCE [LARGE SCALE GENOMIC DNA]</scope>
    <source>
        <strain evidence="1 2">HENC-02</strain>
    </source>
</reference>
<gene>
    <name evidence="1" type="ORF">VCHENC02_2012B</name>
</gene>
<dbReference type="Proteomes" id="UP000008367">
    <property type="component" value="Unassembled WGS sequence"/>
</dbReference>
<sequence length="29" mass="3277">GKGGLWKAFNSMTYLVWILPQQPSLAQNQ</sequence>
<proteinExistence type="predicted"/>
<name>A0A454D1A2_VIBHA</name>
<dbReference type="AlphaFoldDB" id="A0A454D1A2"/>
<accession>A0A454D1A2</accession>
<feature type="non-terminal residue" evidence="1">
    <location>
        <position position="1"/>
    </location>
</feature>